<evidence type="ECO:0000313" key="2">
    <source>
        <dbReference type="EMBL" id="MBO0953320.1"/>
    </source>
</evidence>
<gene>
    <name evidence="2" type="ORF">J2I46_32420</name>
</gene>
<protein>
    <submittedName>
        <fullName evidence="2">Uncharacterized protein</fullName>
    </submittedName>
</protein>
<organism evidence="2 3">
    <name type="scientific">Fibrella forsythiae</name>
    <dbReference type="NCBI Taxonomy" id="2817061"/>
    <lineage>
        <taxon>Bacteria</taxon>
        <taxon>Pseudomonadati</taxon>
        <taxon>Bacteroidota</taxon>
        <taxon>Cytophagia</taxon>
        <taxon>Cytophagales</taxon>
        <taxon>Spirosomataceae</taxon>
        <taxon>Fibrella</taxon>
    </lineage>
</organism>
<name>A0ABS3JTH8_9BACT</name>
<comment type="caution">
    <text evidence="2">The sequence shown here is derived from an EMBL/GenBank/DDBJ whole genome shotgun (WGS) entry which is preliminary data.</text>
</comment>
<reference evidence="2 3" key="1">
    <citation type="submission" date="2021-03" db="EMBL/GenBank/DDBJ databases">
        <title>Fibrella sp. HMF5405 genome sequencing and assembly.</title>
        <authorList>
            <person name="Kang H."/>
            <person name="Kim H."/>
            <person name="Bae S."/>
            <person name="Joh K."/>
        </authorList>
    </citation>
    <scope>NUCLEOTIDE SEQUENCE [LARGE SCALE GENOMIC DNA]</scope>
    <source>
        <strain evidence="2 3">HMF5405</strain>
    </source>
</reference>
<sequence>MKSAKLLSTATVRAAAYGNGMLFALILVIGFSCQKKADPAPALTRAILDSAQSIQSRDLTATSVRLSSLLRSSGNEAVVTIGQLCSTTNQHPTLEDKD</sequence>
<keyword evidence="1" id="KW-1133">Transmembrane helix</keyword>
<dbReference type="Proteomes" id="UP000664628">
    <property type="component" value="Unassembled WGS sequence"/>
</dbReference>
<accession>A0ABS3JTH8</accession>
<feature type="non-terminal residue" evidence="2">
    <location>
        <position position="98"/>
    </location>
</feature>
<proteinExistence type="predicted"/>
<keyword evidence="1" id="KW-0472">Membrane</keyword>
<keyword evidence="1" id="KW-0812">Transmembrane</keyword>
<dbReference type="RefSeq" id="WP_207333272.1">
    <property type="nucleotide sequence ID" value="NZ_JAFMYW010000035.1"/>
</dbReference>
<dbReference type="PROSITE" id="PS51257">
    <property type="entry name" value="PROKAR_LIPOPROTEIN"/>
    <property type="match status" value="1"/>
</dbReference>
<evidence type="ECO:0000313" key="3">
    <source>
        <dbReference type="Proteomes" id="UP000664628"/>
    </source>
</evidence>
<feature type="transmembrane region" description="Helical" evidence="1">
    <location>
        <begin position="12"/>
        <end position="31"/>
    </location>
</feature>
<dbReference type="EMBL" id="JAFMYW010000035">
    <property type="protein sequence ID" value="MBO0953320.1"/>
    <property type="molecule type" value="Genomic_DNA"/>
</dbReference>
<evidence type="ECO:0000256" key="1">
    <source>
        <dbReference type="SAM" id="Phobius"/>
    </source>
</evidence>
<keyword evidence="3" id="KW-1185">Reference proteome</keyword>